<dbReference type="STRING" id="32264.T1KZX9"/>
<feature type="repeat" description="RCC1" evidence="2">
    <location>
        <begin position="245"/>
        <end position="297"/>
    </location>
</feature>
<dbReference type="PANTHER" id="PTHR46849">
    <property type="entry name" value="RCC1 DOMAIN-CONTAINING PROTEIN 1"/>
    <property type="match status" value="1"/>
</dbReference>
<accession>T1KZX9</accession>
<dbReference type="EMBL" id="CAEY01000758">
    <property type="status" value="NOT_ANNOTATED_CDS"/>
    <property type="molecule type" value="Genomic_DNA"/>
</dbReference>
<evidence type="ECO:0000256" key="1">
    <source>
        <dbReference type="ARBA" id="ARBA00022737"/>
    </source>
</evidence>
<dbReference type="AlphaFoldDB" id="T1KZX9"/>
<organism evidence="4 5">
    <name type="scientific">Tetranychus urticae</name>
    <name type="common">Two-spotted spider mite</name>
    <dbReference type="NCBI Taxonomy" id="32264"/>
    <lineage>
        <taxon>Eukaryota</taxon>
        <taxon>Metazoa</taxon>
        <taxon>Ecdysozoa</taxon>
        <taxon>Arthropoda</taxon>
        <taxon>Chelicerata</taxon>
        <taxon>Arachnida</taxon>
        <taxon>Acari</taxon>
        <taxon>Acariformes</taxon>
        <taxon>Trombidiformes</taxon>
        <taxon>Prostigmata</taxon>
        <taxon>Eleutherengona</taxon>
        <taxon>Raphignathae</taxon>
        <taxon>Tetranychoidea</taxon>
        <taxon>Tetranychidae</taxon>
        <taxon>Tetranychus</taxon>
    </lineage>
</organism>
<feature type="repeat" description="RCC1" evidence="2">
    <location>
        <begin position="298"/>
        <end position="349"/>
    </location>
</feature>
<name>T1KZX9_TETUR</name>
<evidence type="ECO:0000259" key="3">
    <source>
        <dbReference type="Pfam" id="PF25390"/>
    </source>
</evidence>
<reference evidence="5" key="1">
    <citation type="submission" date="2011-08" db="EMBL/GenBank/DDBJ databases">
        <authorList>
            <person name="Rombauts S."/>
        </authorList>
    </citation>
    <scope>NUCLEOTIDE SEQUENCE</scope>
    <source>
        <strain evidence="5">London</strain>
    </source>
</reference>
<dbReference type="OrthoDB" id="5370059at2759"/>
<dbReference type="Pfam" id="PF25390">
    <property type="entry name" value="WD40_RLD"/>
    <property type="match status" value="1"/>
</dbReference>
<dbReference type="InterPro" id="IPR000408">
    <property type="entry name" value="Reg_chr_condens"/>
</dbReference>
<dbReference type="Gene3D" id="2.130.10.30">
    <property type="entry name" value="Regulator of chromosome condensation 1/beta-lactamase-inhibitor protein II"/>
    <property type="match status" value="1"/>
</dbReference>
<dbReference type="InterPro" id="IPR052830">
    <property type="entry name" value="RCC1_domain-containing"/>
</dbReference>
<dbReference type="InterPro" id="IPR009091">
    <property type="entry name" value="RCC1/BLIP-II"/>
</dbReference>
<dbReference type="OMA" id="TSISCKY"/>
<dbReference type="EnsemblMetazoa" id="tetur29g00470.1">
    <property type="protein sequence ID" value="tetur29g00470.1"/>
    <property type="gene ID" value="tetur29g00470"/>
</dbReference>
<evidence type="ECO:0000313" key="5">
    <source>
        <dbReference type="Proteomes" id="UP000015104"/>
    </source>
</evidence>
<dbReference type="PRINTS" id="PR00633">
    <property type="entry name" value="RCCNDNSATION"/>
</dbReference>
<feature type="domain" description="RCC1-like" evidence="3">
    <location>
        <begin position="117"/>
        <end position="339"/>
    </location>
</feature>
<dbReference type="InterPro" id="IPR058923">
    <property type="entry name" value="RCC1-like_dom"/>
</dbReference>
<dbReference type="PROSITE" id="PS00626">
    <property type="entry name" value="RCC1_2"/>
    <property type="match status" value="3"/>
</dbReference>
<evidence type="ECO:0000256" key="2">
    <source>
        <dbReference type="PROSITE-ProRule" id="PRU00235"/>
    </source>
</evidence>
<dbReference type="PROSITE" id="PS50012">
    <property type="entry name" value="RCC1_3"/>
    <property type="match status" value="3"/>
</dbReference>
<protein>
    <recommendedName>
        <fullName evidence="3">RCC1-like domain-containing protein</fullName>
    </recommendedName>
</protein>
<dbReference type="Proteomes" id="UP000015104">
    <property type="component" value="Unassembled WGS sequence"/>
</dbReference>
<proteinExistence type="predicted"/>
<reference evidence="4" key="2">
    <citation type="submission" date="2015-06" db="UniProtKB">
        <authorList>
            <consortium name="EnsemblMetazoa"/>
        </authorList>
    </citation>
    <scope>IDENTIFICATION</scope>
</reference>
<keyword evidence="5" id="KW-1185">Reference proteome</keyword>
<feature type="repeat" description="RCC1" evidence="2">
    <location>
        <begin position="192"/>
        <end position="244"/>
    </location>
</feature>
<keyword evidence="1" id="KW-0677">Repeat</keyword>
<sequence length="349" mass="39041">MLELFHCGYHSHLRLIKNEIQDAEASKVLFYPLDKLDLDEKYGHKVKKAFIGWCSLFIITESGHLLYLASVPGPNCEPLIRECNLSKSWDLKRLECGNKDVFLVLSDRKLKRWRSQDYQAEPELVDQLNRDKAKVQEISIGSSFVCVLMEDGSVIGMDEDETPVAFKLKDSSDVFVSISCGHEHILLLTRHGLVYSYGRGSKGQLGLGSLEDVFDEHKEVEALSGLRIMQISAGGWHSLALSEFGDIYAWGWNESGQLGVGGNQDASKSGLPTLIEIDVNFTSISCGSRHSMGISEEGSLYAWGWNKWGQLGLDPDEVKSLNKPTKIDFDRKVTSISCKYWSSLIEAIN</sequence>
<gene>
    <name evidence="4" type="primary">107368969</name>
</gene>
<dbReference type="KEGG" id="tut:107368969"/>
<dbReference type="eggNOG" id="KOG1426">
    <property type="taxonomic scope" value="Eukaryota"/>
</dbReference>
<dbReference type="PANTHER" id="PTHR46849:SF1">
    <property type="entry name" value="RCC1 DOMAIN-CONTAINING PROTEIN 1"/>
    <property type="match status" value="1"/>
</dbReference>
<dbReference type="HOGENOM" id="CLU_795308_0_0_1"/>
<evidence type="ECO:0000313" key="4">
    <source>
        <dbReference type="EnsemblMetazoa" id="tetur29g00470.1"/>
    </source>
</evidence>
<dbReference type="SUPFAM" id="SSF50985">
    <property type="entry name" value="RCC1/BLIP-II"/>
    <property type="match status" value="1"/>
</dbReference>